<keyword evidence="3" id="KW-0862">Zinc</keyword>
<dbReference type="GO" id="GO:0008270">
    <property type="term" value="F:zinc ion binding"/>
    <property type="evidence" value="ECO:0007669"/>
    <property type="project" value="UniProtKB-KW"/>
</dbReference>
<keyword evidence="2 4" id="KW-0863">Zinc-finger</keyword>
<feature type="region of interest" description="Disordered" evidence="5">
    <location>
        <begin position="543"/>
        <end position="584"/>
    </location>
</feature>
<accession>A0AAD5XT77</accession>
<feature type="region of interest" description="Disordered" evidence="5">
    <location>
        <begin position="287"/>
        <end position="462"/>
    </location>
</feature>
<feature type="domain" description="C2H2-type" evidence="6">
    <location>
        <begin position="461"/>
        <end position="488"/>
    </location>
</feature>
<gene>
    <name evidence="7" type="ORF">HDU87_000448</name>
</gene>
<feature type="compositionally biased region" description="Acidic residues" evidence="5">
    <location>
        <begin position="308"/>
        <end position="321"/>
    </location>
</feature>
<evidence type="ECO:0000256" key="1">
    <source>
        <dbReference type="ARBA" id="ARBA00022723"/>
    </source>
</evidence>
<dbReference type="EMBL" id="JADGJQ010000010">
    <property type="protein sequence ID" value="KAJ3182101.1"/>
    <property type="molecule type" value="Genomic_DNA"/>
</dbReference>
<feature type="compositionally biased region" description="Basic and acidic residues" evidence="5">
    <location>
        <begin position="382"/>
        <end position="392"/>
    </location>
</feature>
<sequence>MDSHLEYGLFDSHINEFNAFPAYPSSAFAAAATPTVPSSPIAAAVSDDSDDLHHQQFLTDDWAVDHSPMTLPIKLADSGSLADSDSVDASSALRYDSMAHDAYSVPASGLFIDPAYEYGYSKIESWSAASSAFIDYGLLTPVADDERAFSFAVESQMSSPYPPLDEQSSFPYRFAPLIIDERSMSISSAASSQFASDSDSASPIMAPLGAPCSPPPSPFAQVVPGLAYSASPTAVVCPDPCYMMENAFASSAASAAEAASPYASLSAPYRFAGAGYNTVTPPMSPAPLTVAPSATFPAPPRLRNISHDDEDEEDEENEEREDDRRDEDAEDATVVKTEPVDQAADEQRASLSSMEIADEEDDMSDRVKAEARPSSEADDDDEHHYDDGDSHHHASTPQVSSSPSASPSPFDEPSSTTDSSSSPPSSPTRTLLAAGVKIAPVRASTARRSSSSTNPPHPKPFHCEICPASFSRKHDLKRHTRIHLGIRPFKCDCCQKVFSRHDALSRHLIKWGCGKKLEEAALLDPQVLCFAPESPFAMLQNGSAAAAAGSTAPPSSSAGDDDEDDENAMTADAAAADSYAEMSF</sequence>
<reference evidence="7" key="1">
    <citation type="submission" date="2020-05" db="EMBL/GenBank/DDBJ databases">
        <title>Phylogenomic resolution of chytrid fungi.</title>
        <authorList>
            <person name="Stajich J.E."/>
            <person name="Amses K."/>
            <person name="Simmons R."/>
            <person name="Seto K."/>
            <person name="Myers J."/>
            <person name="Bonds A."/>
            <person name="Quandt C.A."/>
            <person name="Barry K."/>
            <person name="Liu P."/>
            <person name="Grigoriev I."/>
            <person name="Longcore J.E."/>
            <person name="James T.Y."/>
        </authorList>
    </citation>
    <scope>NUCLEOTIDE SEQUENCE</scope>
    <source>
        <strain evidence="7">JEL0379</strain>
    </source>
</reference>
<feature type="compositionally biased region" description="Low complexity" evidence="5">
    <location>
        <begin position="442"/>
        <end position="453"/>
    </location>
</feature>
<evidence type="ECO:0000256" key="5">
    <source>
        <dbReference type="SAM" id="MobiDB-lite"/>
    </source>
</evidence>
<dbReference type="GO" id="GO:0000978">
    <property type="term" value="F:RNA polymerase II cis-regulatory region sequence-specific DNA binding"/>
    <property type="evidence" value="ECO:0007669"/>
    <property type="project" value="TreeGrafter"/>
</dbReference>
<dbReference type="AlphaFoldDB" id="A0AAD5XT77"/>
<dbReference type="PANTHER" id="PTHR23235">
    <property type="entry name" value="KRUEPPEL-LIKE TRANSCRIPTION FACTOR"/>
    <property type="match status" value="1"/>
</dbReference>
<dbReference type="GO" id="GO:0000981">
    <property type="term" value="F:DNA-binding transcription factor activity, RNA polymerase II-specific"/>
    <property type="evidence" value="ECO:0007669"/>
    <property type="project" value="TreeGrafter"/>
</dbReference>
<proteinExistence type="predicted"/>
<dbReference type="InterPro" id="IPR036236">
    <property type="entry name" value="Znf_C2H2_sf"/>
</dbReference>
<feature type="compositionally biased region" description="Low complexity" evidence="5">
    <location>
        <begin position="568"/>
        <end position="584"/>
    </location>
</feature>
<dbReference type="InterPro" id="IPR013087">
    <property type="entry name" value="Znf_C2H2_type"/>
</dbReference>
<protein>
    <recommendedName>
        <fullName evidence="6">C2H2-type domain-containing protein</fullName>
    </recommendedName>
</protein>
<evidence type="ECO:0000313" key="7">
    <source>
        <dbReference type="EMBL" id="KAJ3182101.1"/>
    </source>
</evidence>
<organism evidence="7 8">
    <name type="scientific">Geranomyces variabilis</name>
    <dbReference type="NCBI Taxonomy" id="109894"/>
    <lineage>
        <taxon>Eukaryota</taxon>
        <taxon>Fungi</taxon>
        <taxon>Fungi incertae sedis</taxon>
        <taxon>Chytridiomycota</taxon>
        <taxon>Chytridiomycota incertae sedis</taxon>
        <taxon>Chytridiomycetes</taxon>
        <taxon>Spizellomycetales</taxon>
        <taxon>Powellomycetaceae</taxon>
        <taxon>Geranomyces</taxon>
    </lineage>
</organism>
<evidence type="ECO:0000256" key="4">
    <source>
        <dbReference type="PROSITE-ProRule" id="PRU00042"/>
    </source>
</evidence>
<dbReference type="PROSITE" id="PS00028">
    <property type="entry name" value="ZINC_FINGER_C2H2_1"/>
    <property type="match status" value="1"/>
</dbReference>
<dbReference type="Proteomes" id="UP001212152">
    <property type="component" value="Unassembled WGS sequence"/>
</dbReference>
<dbReference type="SUPFAM" id="SSF57667">
    <property type="entry name" value="beta-beta-alpha zinc fingers"/>
    <property type="match status" value="1"/>
</dbReference>
<name>A0AAD5XT77_9FUNG</name>
<feature type="compositionally biased region" description="Low complexity" evidence="5">
    <location>
        <begin position="395"/>
        <end position="423"/>
    </location>
</feature>
<keyword evidence="1" id="KW-0479">Metal-binding</keyword>
<feature type="compositionally biased region" description="Low complexity" evidence="5">
    <location>
        <begin position="543"/>
        <end position="558"/>
    </location>
</feature>
<dbReference type="SMART" id="SM00355">
    <property type="entry name" value="ZnF_C2H2"/>
    <property type="match status" value="2"/>
</dbReference>
<dbReference type="PROSITE" id="PS50157">
    <property type="entry name" value="ZINC_FINGER_C2H2_2"/>
    <property type="match status" value="2"/>
</dbReference>
<dbReference type="Gene3D" id="3.30.160.60">
    <property type="entry name" value="Classic Zinc Finger"/>
    <property type="match status" value="2"/>
</dbReference>
<keyword evidence="8" id="KW-1185">Reference proteome</keyword>
<dbReference type="Pfam" id="PF00096">
    <property type="entry name" value="zf-C2H2"/>
    <property type="match status" value="1"/>
</dbReference>
<evidence type="ECO:0000313" key="8">
    <source>
        <dbReference type="Proteomes" id="UP001212152"/>
    </source>
</evidence>
<evidence type="ECO:0000259" key="6">
    <source>
        <dbReference type="PROSITE" id="PS50157"/>
    </source>
</evidence>
<evidence type="ECO:0000256" key="2">
    <source>
        <dbReference type="ARBA" id="ARBA00022771"/>
    </source>
</evidence>
<feature type="domain" description="C2H2-type" evidence="6">
    <location>
        <begin position="489"/>
        <end position="517"/>
    </location>
</feature>
<evidence type="ECO:0000256" key="3">
    <source>
        <dbReference type="ARBA" id="ARBA00022833"/>
    </source>
</evidence>
<dbReference type="FunFam" id="3.30.160.60:FF:000086">
    <property type="entry name" value="transcription factor E4F1 isoform X1"/>
    <property type="match status" value="1"/>
</dbReference>
<feature type="compositionally biased region" description="Basic and acidic residues" evidence="5">
    <location>
        <begin position="364"/>
        <end position="375"/>
    </location>
</feature>
<dbReference type="PANTHER" id="PTHR23235:SF120">
    <property type="entry name" value="KRUPPEL-LIKE FACTOR 15"/>
    <property type="match status" value="1"/>
</dbReference>
<comment type="caution">
    <text evidence="7">The sequence shown here is derived from an EMBL/GenBank/DDBJ whole genome shotgun (WGS) entry which is preliminary data.</text>
</comment>